<keyword evidence="5" id="KW-1278">Translocase</keyword>
<feature type="transmembrane region" description="Helical" evidence="5">
    <location>
        <begin position="95"/>
        <end position="117"/>
    </location>
</feature>
<dbReference type="PANTHER" id="PTHR22773">
    <property type="entry name" value="NADH DEHYDROGENASE"/>
    <property type="match status" value="1"/>
</dbReference>
<feature type="transmembrane region" description="Helical" evidence="5">
    <location>
        <begin position="228"/>
        <end position="253"/>
    </location>
</feature>
<dbReference type="EC" id="7.1.1.-" evidence="5"/>
<reference evidence="8 9" key="1">
    <citation type="submission" date="2018-06" db="EMBL/GenBank/DDBJ databases">
        <title>Paenibacillus imtechensis sp. nov.</title>
        <authorList>
            <person name="Pinnaka A.K."/>
            <person name="Singh H."/>
            <person name="Kaur M."/>
        </authorList>
    </citation>
    <scope>NUCLEOTIDE SEQUENCE [LARGE SCALE GENOMIC DNA]</scope>
    <source>
        <strain evidence="8 9">SMB1</strain>
    </source>
</reference>
<dbReference type="GO" id="GO:0008137">
    <property type="term" value="F:NADH dehydrogenase (ubiquinone) activity"/>
    <property type="evidence" value="ECO:0007669"/>
    <property type="project" value="InterPro"/>
</dbReference>
<dbReference type="NCBIfam" id="TIGR01770">
    <property type="entry name" value="NDH_I_N"/>
    <property type="match status" value="1"/>
</dbReference>
<feature type="transmembrane region" description="Helical" evidence="5">
    <location>
        <begin position="47"/>
        <end position="69"/>
    </location>
</feature>
<keyword evidence="9" id="KW-1185">Reference proteome</keyword>
<feature type="domain" description="NADH:quinone oxidoreductase/Mrp antiporter transmembrane" evidence="7">
    <location>
        <begin position="149"/>
        <end position="453"/>
    </location>
</feature>
<organism evidence="8 9">
    <name type="scientific">Paenibacillus sambharensis</name>
    <dbReference type="NCBI Taxonomy" id="1803190"/>
    <lineage>
        <taxon>Bacteria</taxon>
        <taxon>Bacillati</taxon>
        <taxon>Bacillota</taxon>
        <taxon>Bacilli</taxon>
        <taxon>Bacillales</taxon>
        <taxon>Paenibacillaceae</taxon>
        <taxon>Paenibacillus</taxon>
    </lineage>
</organism>
<feature type="transmembrane region" description="Helical" evidence="5">
    <location>
        <begin position="329"/>
        <end position="355"/>
    </location>
</feature>
<evidence type="ECO:0000256" key="1">
    <source>
        <dbReference type="ARBA" id="ARBA00004651"/>
    </source>
</evidence>
<feature type="transmembrane region" description="Helical" evidence="5">
    <location>
        <begin position="440"/>
        <end position="461"/>
    </location>
</feature>
<evidence type="ECO:0000256" key="3">
    <source>
        <dbReference type="ARBA" id="ARBA00022989"/>
    </source>
</evidence>
<dbReference type="Proteomes" id="UP000249522">
    <property type="component" value="Unassembled WGS sequence"/>
</dbReference>
<dbReference type="GO" id="GO:0048038">
    <property type="term" value="F:quinone binding"/>
    <property type="evidence" value="ECO:0007669"/>
    <property type="project" value="UniProtKB-KW"/>
</dbReference>
<dbReference type="EMBL" id="QKRB01000006">
    <property type="protein sequence ID" value="PZD97803.1"/>
    <property type="molecule type" value="Genomic_DNA"/>
</dbReference>
<feature type="transmembrane region" description="Helical" evidence="5">
    <location>
        <begin position="361"/>
        <end position="382"/>
    </location>
</feature>
<dbReference type="AlphaFoldDB" id="A0A2W1LG60"/>
<dbReference type="GO" id="GO:0005886">
    <property type="term" value="C:plasma membrane"/>
    <property type="evidence" value="ECO:0007669"/>
    <property type="project" value="UniProtKB-SubCell"/>
</dbReference>
<comment type="subcellular location">
    <subcellularLocation>
        <location evidence="1 5">Cell membrane</location>
        <topology evidence="1 5">Multi-pass membrane protein</topology>
    </subcellularLocation>
    <subcellularLocation>
        <location evidence="6">Membrane</location>
        <topology evidence="6">Multi-pass membrane protein</topology>
    </subcellularLocation>
</comment>
<comment type="similarity">
    <text evidence="5">Belongs to the complex I subunit 2 family.</text>
</comment>
<evidence type="ECO:0000256" key="4">
    <source>
        <dbReference type="ARBA" id="ARBA00023136"/>
    </source>
</evidence>
<dbReference type="InterPro" id="IPR010096">
    <property type="entry name" value="NADH-Q_OxRdtase_suN/2"/>
</dbReference>
<evidence type="ECO:0000313" key="8">
    <source>
        <dbReference type="EMBL" id="PZD97803.1"/>
    </source>
</evidence>
<feature type="transmembrane region" description="Helical" evidence="5">
    <location>
        <begin position="403"/>
        <end position="420"/>
    </location>
</feature>
<evidence type="ECO:0000313" key="9">
    <source>
        <dbReference type="Proteomes" id="UP000249522"/>
    </source>
</evidence>
<dbReference type="GO" id="GO:0042773">
    <property type="term" value="P:ATP synthesis coupled electron transport"/>
    <property type="evidence" value="ECO:0007669"/>
    <property type="project" value="InterPro"/>
</dbReference>
<evidence type="ECO:0000256" key="6">
    <source>
        <dbReference type="RuleBase" id="RU000320"/>
    </source>
</evidence>
<dbReference type="HAMAP" id="MF_00445">
    <property type="entry name" value="NDH1_NuoN_1"/>
    <property type="match status" value="1"/>
</dbReference>
<evidence type="ECO:0000259" key="7">
    <source>
        <dbReference type="Pfam" id="PF00361"/>
    </source>
</evidence>
<gene>
    <name evidence="5" type="primary">nuoN</name>
    <name evidence="8" type="ORF">DNH61_00640</name>
</gene>
<dbReference type="GO" id="GO:0050136">
    <property type="term" value="F:NADH dehydrogenase (quinone) (non-electrogenic) activity"/>
    <property type="evidence" value="ECO:0007669"/>
    <property type="project" value="UniProtKB-UniRule"/>
</dbReference>
<keyword evidence="5" id="KW-1003">Cell membrane</keyword>
<accession>A0A2W1LG60</accession>
<dbReference type="Pfam" id="PF00361">
    <property type="entry name" value="Proton_antipo_M"/>
    <property type="match status" value="1"/>
</dbReference>
<keyword evidence="5" id="KW-0813">Transport</keyword>
<feature type="transmembrane region" description="Helical" evidence="5">
    <location>
        <begin position="265"/>
        <end position="286"/>
    </location>
</feature>
<keyword evidence="3 5" id="KW-1133">Transmembrane helix</keyword>
<name>A0A2W1LG60_9BACL</name>
<dbReference type="OrthoDB" id="9811718at2"/>
<feature type="transmembrane region" description="Helical" evidence="5">
    <location>
        <begin position="129"/>
        <end position="145"/>
    </location>
</feature>
<comment type="subunit">
    <text evidence="5">NDH-1 is composed of 14 different subunits. Subunits NuoA, H, J, K, L, M, N constitute the membrane sector of the complex.</text>
</comment>
<proteinExistence type="inferred from homology"/>
<keyword evidence="2 5" id="KW-0812">Transmembrane</keyword>
<sequence length="519" mass="55542">MNMTSTDLLQGLTWQDVGYLTPEITLIAMAVLITLLDLALPDRINRAFTGWLSLIGILGSLGFVSWHMLQLGGGAADGAVPGVVRLLGDSYRVDGYASVFKIILLSASALIILPGISAVQRDDRVVDKGETYTLLLPAVAGALIMCSTADLITLFVGLELLSISTYVLVGIRKRSGLSQEAAFKYLVMGGISSAFILFGMSYIYGVTGSTNYGAIGGAITGALADYEALVYVGFFFLIGGFAVKLAAAPFHAWAPDVYQGAPASVTAFLAVVTKGAFLAALLRFLFNTALPQLHTPFGEDILLAFKLLAASAMIVGTTAALRQRNIKRLLALSGTANTGYMLVPLAVGVGSFVQWSSAAELGYYMIAYALMTIGVFTTHLVISREAGHDEMNGYAGLYYRAPWTAWAMVILLLSFAGIPFTAGFTGKLFIVLGSVKSEDYWLGGTMLLTSVISYYFYFAIIRQMFTRAAETEKRILLPPSSGLTIWICVSATLALGLLPGLAMNWMDRTISVLRDILLG</sequence>
<feature type="transmembrane region" description="Helical" evidence="5">
    <location>
        <begin position="20"/>
        <end position="40"/>
    </location>
</feature>
<comment type="caution">
    <text evidence="8">The sequence shown here is derived from an EMBL/GenBank/DDBJ whole genome shotgun (WGS) entry which is preliminary data.</text>
</comment>
<keyword evidence="4 5" id="KW-0472">Membrane</keyword>
<dbReference type="InterPro" id="IPR001750">
    <property type="entry name" value="ND/Mrp_TM"/>
</dbReference>
<keyword evidence="5" id="KW-0520">NAD</keyword>
<comment type="catalytic activity">
    <reaction evidence="5">
        <text>a quinone + NADH + 5 H(+)(in) = a quinol + NAD(+) + 4 H(+)(out)</text>
        <dbReference type="Rhea" id="RHEA:57888"/>
        <dbReference type="ChEBI" id="CHEBI:15378"/>
        <dbReference type="ChEBI" id="CHEBI:24646"/>
        <dbReference type="ChEBI" id="CHEBI:57540"/>
        <dbReference type="ChEBI" id="CHEBI:57945"/>
        <dbReference type="ChEBI" id="CHEBI:132124"/>
    </reaction>
</comment>
<keyword evidence="5" id="KW-0874">Quinone</keyword>
<feature type="transmembrane region" description="Helical" evidence="5">
    <location>
        <begin position="482"/>
        <end position="502"/>
    </location>
</feature>
<feature type="transmembrane region" description="Helical" evidence="5">
    <location>
        <begin position="183"/>
        <end position="204"/>
    </location>
</feature>
<comment type="function">
    <text evidence="5">NDH-1 shuttles electrons from NADH, via FMN and iron-sulfur (Fe-S) centers, to quinones in the respiratory chain. The immediate electron acceptor for the enzyme in this species is believed to be a menaquinone. Couples the redox reaction to proton translocation (for every two electrons transferred, four hydrogen ions are translocated across the cytoplasmic membrane), and thus conserves the redox energy in a proton gradient.</text>
</comment>
<evidence type="ECO:0000256" key="5">
    <source>
        <dbReference type="HAMAP-Rule" id="MF_00445"/>
    </source>
</evidence>
<protein>
    <recommendedName>
        <fullName evidence="5">NADH-quinone oxidoreductase subunit N</fullName>
        <ecNumber evidence="5">7.1.1.-</ecNumber>
    </recommendedName>
    <alternativeName>
        <fullName evidence="5">NADH dehydrogenase I subunit N</fullName>
    </alternativeName>
    <alternativeName>
        <fullName evidence="5">NDH-1 subunit N</fullName>
    </alternativeName>
</protein>
<evidence type="ECO:0000256" key="2">
    <source>
        <dbReference type="ARBA" id="ARBA00022692"/>
    </source>
</evidence>